<comment type="caution">
    <text evidence="1">The sequence shown here is derived from an EMBL/GenBank/DDBJ whole genome shotgun (WGS) entry which is preliminary data.</text>
</comment>
<dbReference type="PANTHER" id="PTHR10443:SF12">
    <property type="entry name" value="DIPEPTIDASE"/>
    <property type="match status" value="1"/>
</dbReference>
<evidence type="ECO:0000313" key="2">
    <source>
        <dbReference type="Proteomes" id="UP000448199"/>
    </source>
</evidence>
<dbReference type="Pfam" id="PF01244">
    <property type="entry name" value="Peptidase_M19"/>
    <property type="match status" value="1"/>
</dbReference>
<dbReference type="AlphaFoldDB" id="A0A844XVE4"/>
<sequence>MISLDHHRIVAPGDLFSIPARHNGHVQSLSFDESFARTAIEDCSSSSEEKFVPAIRPYIGVAALALLSSPALSQQSPEATAEAALEAAPVWDGHNDVPIQLRARFGNVINDFDFADTLDTAEGERNAMHSDLARLDRGQVGAQFWSVYVSPAGEEPLAVQQTIEQIDVTKRLIARYPSDLQLALTADDVEEAIANGRIASLLGMEGGHSIGNSLAVLRQMYDLGARYMTLTHGRTLDWADSATDAPKHDGLNAFGMDVVREMNRIGMLVDLSHVSEAAMHDALDAARAPVIFSHSGARSVTGHLRNVPDGVLERLPENGGVVMVVALPWFINEDLRSHSANRTAERARLEALYPGLPDEVEAQLAKWDAENREPVSTISDMADHIDHVRDVAGIDHIGIGGDYDGMPHGPSGMEDVSGYPALFTELARRGYSQEDLEKVSMRNVMRAMREAEAYAQSQRGAMPIEYPAGEPRSEAG</sequence>
<dbReference type="GO" id="GO:0070573">
    <property type="term" value="F:metallodipeptidase activity"/>
    <property type="evidence" value="ECO:0007669"/>
    <property type="project" value="InterPro"/>
</dbReference>
<name>A0A844XVE4_9SPHN</name>
<organism evidence="1 2">
    <name type="scientific">Qipengyuania vulgaris</name>
    <dbReference type="NCBI Taxonomy" id="291985"/>
    <lineage>
        <taxon>Bacteria</taxon>
        <taxon>Pseudomonadati</taxon>
        <taxon>Pseudomonadota</taxon>
        <taxon>Alphaproteobacteria</taxon>
        <taxon>Sphingomonadales</taxon>
        <taxon>Erythrobacteraceae</taxon>
        <taxon>Qipengyuania</taxon>
    </lineage>
</organism>
<dbReference type="EMBL" id="WTYC01000009">
    <property type="protein sequence ID" value="MXO49339.1"/>
    <property type="molecule type" value="Genomic_DNA"/>
</dbReference>
<reference evidence="1 2" key="1">
    <citation type="submission" date="2019-12" db="EMBL/GenBank/DDBJ databases">
        <title>Genomic-based taxomic classification of the family Erythrobacteraceae.</title>
        <authorList>
            <person name="Xu L."/>
        </authorList>
    </citation>
    <scope>NUCLEOTIDE SEQUENCE [LARGE SCALE GENOMIC DNA]</scope>
    <source>
        <strain evidence="1 2">DSM 17792</strain>
    </source>
</reference>
<dbReference type="Gene3D" id="3.20.20.140">
    <property type="entry name" value="Metal-dependent hydrolases"/>
    <property type="match status" value="1"/>
</dbReference>
<dbReference type="OrthoDB" id="9804920at2"/>
<evidence type="ECO:0000313" key="1">
    <source>
        <dbReference type="EMBL" id="MXO49339.1"/>
    </source>
</evidence>
<dbReference type="InterPro" id="IPR032466">
    <property type="entry name" value="Metal_Hydrolase"/>
</dbReference>
<proteinExistence type="predicted"/>
<dbReference type="PANTHER" id="PTHR10443">
    <property type="entry name" value="MICROSOMAL DIPEPTIDASE"/>
    <property type="match status" value="1"/>
</dbReference>
<gene>
    <name evidence="1" type="ORF">GRI69_13855</name>
</gene>
<dbReference type="InterPro" id="IPR008257">
    <property type="entry name" value="Pept_M19"/>
</dbReference>
<accession>A0A844XVE4</accession>
<dbReference type="CDD" id="cd01301">
    <property type="entry name" value="rDP_like"/>
    <property type="match status" value="1"/>
</dbReference>
<dbReference type="Proteomes" id="UP000448199">
    <property type="component" value="Unassembled WGS sequence"/>
</dbReference>
<keyword evidence="2" id="KW-1185">Reference proteome</keyword>
<dbReference type="PROSITE" id="PS51365">
    <property type="entry name" value="RENAL_DIPEPTIDASE_2"/>
    <property type="match status" value="1"/>
</dbReference>
<protein>
    <submittedName>
        <fullName evidence="1">Membrane dipeptidase</fullName>
    </submittedName>
</protein>
<dbReference type="SUPFAM" id="SSF51556">
    <property type="entry name" value="Metallo-dependent hydrolases"/>
    <property type="match status" value="1"/>
</dbReference>
<dbReference type="GO" id="GO:0006508">
    <property type="term" value="P:proteolysis"/>
    <property type="evidence" value="ECO:0007669"/>
    <property type="project" value="InterPro"/>
</dbReference>